<accession>A0A5C5ZTL7</accession>
<evidence type="ECO:0000313" key="4">
    <source>
        <dbReference type="EMBL" id="TWT90894.1"/>
    </source>
</evidence>
<keyword evidence="1" id="KW-0175">Coiled coil</keyword>
<feature type="transmembrane region" description="Helical" evidence="3">
    <location>
        <begin position="258"/>
        <end position="280"/>
    </location>
</feature>
<evidence type="ECO:0000256" key="3">
    <source>
        <dbReference type="SAM" id="Phobius"/>
    </source>
</evidence>
<evidence type="ECO:0000256" key="1">
    <source>
        <dbReference type="SAM" id="Coils"/>
    </source>
</evidence>
<dbReference type="RefSeq" id="WP_146398177.1">
    <property type="nucleotide sequence ID" value="NZ_SJPQ01000001.1"/>
</dbReference>
<feature type="transmembrane region" description="Helical" evidence="3">
    <location>
        <begin position="435"/>
        <end position="454"/>
    </location>
</feature>
<dbReference type="OrthoDB" id="9759690at2"/>
<keyword evidence="4" id="KW-0645">Protease</keyword>
<proteinExistence type="predicted"/>
<protein>
    <submittedName>
        <fullName evidence="4">Putative peptide zinc metalloprotease protein YydH</fullName>
    </submittedName>
</protein>
<evidence type="ECO:0000313" key="5">
    <source>
        <dbReference type="Proteomes" id="UP000315440"/>
    </source>
</evidence>
<dbReference type="GO" id="GO:0016020">
    <property type="term" value="C:membrane"/>
    <property type="evidence" value="ECO:0007669"/>
    <property type="project" value="InterPro"/>
</dbReference>
<keyword evidence="5" id="KW-1185">Reference proteome</keyword>
<dbReference type="PANTHER" id="PTHR13325:SF3">
    <property type="entry name" value="MEMBRANE-BOUND TRANSCRIPTION FACTOR SITE-2 PROTEASE"/>
    <property type="match status" value="1"/>
</dbReference>
<dbReference type="GO" id="GO:0031293">
    <property type="term" value="P:membrane protein intracellular domain proteolysis"/>
    <property type="evidence" value="ECO:0007669"/>
    <property type="project" value="TreeGrafter"/>
</dbReference>
<dbReference type="Gene3D" id="1.10.10.1150">
    <property type="entry name" value="Coenzyme PQQ synthesis protein D (PqqD)"/>
    <property type="match status" value="1"/>
</dbReference>
<feature type="transmembrane region" description="Helical" evidence="3">
    <location>
        <begin position="362"/>
        <end position="384"/>
    </location>
</feature>
<dbReference type="EMBL" id="SJPQ01000001">
    <property type="protein sequence ID" value="TWT90894.1"/>
    <property type="molecule type" value="Genomic_DNA"/>
</dbReference>
<keyword evidence="3" id="KW-1133">Transmembrane helix</keyword>
<keyword evidence="3" id="KW-0472">Membrane</keyword>
<dbReference type="AlphaFoldDB" id="A0A5C5ZTL7"/>
<dbReference type="PANTHER" id="PTHR13325">
    <property type="entry name" value="PROTEASE M50 MEMBRANE-BOUND TRANSCRIPTION FACTOR SITE 2 PROTEASE"/>
    <property type="match status" value="1"/>
</dbReference>
<feature type="coiled-coil region" evidence="1">
    <location>
        <begin position="509"/>
        <end position="567"/>
    </location>
</feature>
<reference evidence="4 5" key="1">
    <citation type="submission" date="2019-02" db="EMBL/GenBank/DDBJ databases">
        <title>Deep-cultivation of Planctomycetes and their phenomic and genomic characterization uncovers novel biology.</title>
        <authorList>
            <person name="Wiegand S."/>
            <person name="Jogler M."/>
            <person name="Boedeker C."/>
            <person name="Pinto D."/>
            <person name="Vollmers J."/>
            <person name="Rivas-Marin E."/>
            <person name="Kohn T."/>
            <person name="Peeters S.H."/>
            <person name="Heuer A."/>
            <person name="Rast P."/>
            <person name="Oberbeckmann S."/>
            <person name="Bunk B."/>
            <person name="Jeske O."/>
            <person name="Meyerdierks A."/>
            <person name="Storesund J.E."/>
            <person name="Kallscheuer N."/>
            <person name="Luecker S."/>
            <person name="Lage O.M."/>
            <person name="Pohl T."/>
            <person name="Merkel B.J."/>
            <person name="Hornburger P."/>
            <person name="Mueller R.-W."/>
            <person name="Bruemmer F."/>
            <person name="Labrenz M."/>
            <person name="Spormann A.M."/>
            <person name="Op Den Camp H."/>
            <person name="Overmann J."/>
            <person name="Amann R."/>
            <person name="Jetten M.S.M."/>
            <person name="Mascher T."/>
            <person name="Medema M.H."/>
            <person name="Devos D.P."/>
            <person name="Kaster A.-K."/>
            <person name="Ovreas L."/>
            <person name="Rohde M."/>
            <person name="Galperin M.Y."/>
            <person name="Jogler C."/>
        </authorList>
    </citation>
    <scope>NUCLEOTIDE SEQUENCE [LARGE SCALE GENOMIC DNA]</scope>
    <source>
        <strain evidence="4 5">Mal64</strain>
    </source>
</reference>
<dbReference type="SUPFAM" id="SSF111369">
    <property type="entry name" value="HlyD-like secretion proteins"/>
    <property type="match status" value="1"/>
</dbReference>
<keyword evidence="4" id="KW-0482">Metalloprotease</keyword>
<keyword evidence="3" id="KW-0812">Transmembrane</keyword>
<dbReference type="Gene3D" id="2.40.50.100">
    <property type="match status" value="1"/>
</dbReference>
<dbReference type="GO" id="GO:0004222">
    <property type="term" value="F:metalloendopeptidase activity"/>
    <property type="evidence" value="ECO:0007669"/>
    <property type="project" value="InterPro"/>
</dbReference>
<dbReference type="GO" id="GO:0005737">
    <property type="term" value="C:cytoplasm"/>
    <property type="evidence" value="ECO:0007669"/>
    <property type="project" value="TreeGrafter"/>
</dbReference>
<dbReference type="InterPro" id="IPR041881">
    <property type="entry name" value="PqqD_sf"/>
</dbReference>
<feature type="transmembrane region" description="Helical" evidence="3">
    <location>
        <begin position="159"/>
        <end position="179"/>
    </location>
</feature>
<gene>
    <name evidence="4" type="primary">yydH</name>
    <name evidence="4" type="ORF">Mal64_12930</name>
</gene>
<feature type="region of interest" description="Disordered" evidence="2">
    <location>
        <begin position="668"/>
        <end position="696"/>
    </location>
</feature>
<sequence>MATLTQSLVSSSSRRLAVRARPDLTAQKQRYQGRTYWVVKDPVALQYFRFEEEEFAILQMLDGELSLDEVAERFEAEFPPQTIRSEELQHFIGTLHRNGLVLADAGGQGEQLKKRRDERRKKETLAKFSNVLAIKFKGIDPDWLLSALYPWVAWFFTKAALYGCLTIVAAAAALVLVQFDVFQSKLPEFDTFFSAQNWLLVGAVVVVTKTMHEFGHGLSCKHFGGECHEMGLMLLVLTPCPYCNVSDSWMLPSRWHRMAIGAAGMYVEVVLASICTFVWWFTEPGLLNYLCLYVMFVSSVSTILFNANPLLRYDGYYILSDYLEIPNLRQKASSILSRKLGKWCLGLEEPEDPFLPKSNQAFFALFTVASALYRWVVVLSILYFLNKVFEPYGLKVLGQLIACTAVWGLVGQPVWKLYKYFKVPGRIHKVKRLPLAITLLVVAAAFSAVAFVPLPSAVYCPMTIAAHDAESVYVEAPGLLEEVFVKSGDLVEAGQPLARLVNESIDLEVVRLEGQIAVTEAQIAALRASSYQDTRASARIDPALKSLKSAQEQLAQQLRDKERLVLHAPIAGRVIPPTYVTPPGKSVKELPAWHGTPLDQRNLGASLEVGVRFCQIGDPRRLEARLAIEQNDIDLVSEDQQVEMMLRQSTDLAYLGKIESLSRVEMPATPPRLSSLSGGDVPTQADDSGTPKPLTPHFEAIVPLTDYDRLDDDGKRAHELMRVGLVGEAKIHIKPRTLAQRLWRYMTRTFNFEL</sequence>
<keyword evidence="4" id="KW-0378">Hydrolase</keyword>
<feature type="transmembrane region" description="Helical" evidence="3">
    <location>
        <begin position="286"/>
        <end position="307"/>
    </location>
</feature>
<name>A0A5C5ZTL7_9BACT</name>
<feature type="transmembrane region" description="Helical" evidence="3">
    <location>
        <begin position="396"/>
        <end position="415"/>
    </location>
</feature>
<organism evidence="4 5">
    <name type="scientific">Pseudobythopirellula maris</name>
    <dbReference type="NCBI Taxonomy" id="2527991"/>
    <lineage>
        <taxon>Bacteria</taxon>
        <taxon>Pseudomonadati</taxon>
        <taxon>Planctomycetota</taxon>
        <taxon>Planctomycetia</taxon>
        <taxon>Pirellulales</taxon>
        <taxon>Lacipirellulaceae</taxon>
        <taxon>Pseudobythopirellula</taxon>
    </lineage>
</organism>
<comment type="caution">
    <text evidence="4">The sequence shown here is derived from an EMBL/GenBank/DDBJ whole genome shotgun (WGS) entry which is preliminary data.</text>
</comment>
<dbReference type="InterPro" id="IPR001193">
    <property type="entry name" value="MBTPS2"/>
</dbReference>
<evidence type="ECO:0000256" key="2">
    <source>
        <dbReference type="SAM" id="MobiDB-lite"/>
    </source>
</evidence>
<dbReference type="Proteomes" id="UP000315440">
    <property type="component" value="Unassembled WGS sequence"/>
</dbReference>